<gene>
    <name evidence="1" type="ORF">ILYODFUR_012748</name>
</gene>
<accession>A0ABV0TAD3</accession>
<dbReference type="Proteomes" id="UP001482620">
    <property type="component" value="Unassembled WGS sequence"/>
</dbReference>
<sequence length="116" mass="13109">MLEDSTGFKLHQSGWNSFPHMTGSWLGCHLPLLQNGHLLPQPKCAAAHMEKPNVFSRDIIFSTDKTNIELFATIKRSMFGGVKWKLSNHRKLLNTIVAALYCRGFTLPPIQVDCEK</sequence>
<evidence type="ECO:0000313" key="1">
    <source>
        <dbReference type="EMBL" id="MEQ2228838.1"/>
    </source>
</evidence>
<evidence type="ECO:0000313" key="2">
    <source>
        <dbReference type="Proteomes" id="UP001482620"/>
    </source>
</evidence>
<keyword evidence="2" id="KW-1185">Reference proteome</keyword>
<dbReference type="EMBL" id="JAHRIQ010024183">
    <property type="protein sequence ID" value="MEQ2228838.1"/>
    <property type="molecule type" value="Genomic_DNA"/>
</dbReference>
<proteinExistence type="predicted"/>
<evidence type="ECO:0008006" key="3">
    <source>
        <dbReference type="Google" id="ProtNLM"/>
    </source>
</evidence>
<name>A0ABV0TAD3_9TELE</name>
<comment type="caution">
    <text evidence="1">The sequence shown here is derived from an EMBL/GenBank/DDBJ whole genome shotgun (WGS) entry which is preliminary data.</text>
</comment>
<organism evidence="1 2">
    <name type="scientific">Ilyodon furcidens</name>
    <name type="common">goldbreast splitfin</name>
    <dbReference type="NCBI Taxonomy" id="33524"/>
    <lineage>
        <taxon>Eukaryota</taxon>
        <taxon>Metazoa</taxon>
        <taxon>Chordata</taxon>
        <taxon>Craniata</taxon>
        <taxon>Vertebrata</taxon>
        <taxon>Euteleostomi</taxon>
        <taxon>Actinopterygii</taxon>
        <taxon>Neopterygii</taxon>
        <taxon>Teleostei</taxon>
        <taxon>Neoteleostei</taxon>
        <taxon>Acanthomorphata</taxon>
        <taxon>Ovalentaria</taxon>
        <taxon>Atherinomorphae</taxon>
        <taxon>Cyprinodontiformes</taxon>
        <taxon>Goodeidae</taxon>
        <taxon>Ilyodon</taxon>
    </lineage>
</organism>
<reference evidence="1 2" key="1">
    <citation type="submission" date="2021-06" db="EMBL/GenBank/DDBJ databases">
        <authorList>
            <person name="Palmer J.M."/>
        </authorList>
    </citation>
    <scope>NUCLEOTIDE SEQUENCE [LARGE SCALE GENOMIC DNA]</scope>
    <source>
        <strain evidence="2">if_2019</strain>
        <tissue evidence="1">Muscle</tissue>
    </source>
</reference>
<protein>
    <recommendedName>
        <fullName evidence="3">DDE Tnp4 domain-containing protein</fullName>
    </recommendedName>
</protein>